<name>A0A1B1AU35_9ACTN</name>
<dbReference type="GO" id="GO:0008610">
    <property type="term" value="P:lipid biosynthetic process"/>
    <property type="evidence" value="ECO:0007669"/>
    <property type="project" value="UniProtKB-ARBA"/>
</dbReference>
<evidence type="ECO:0000313" key="3">
    <source>
        <dbReference type="Proteomes" id="UP000092659"/>
    </source>
</evidence>
<reference evidence="2 3" key="1">
    <citation type="submission" date="2016-06" db="EMBL/GenBank/DDBJ databases">
        <title>Complete genome sequence of Streptomyces griseochromogenes ATCC 14511, the Blasticidin S producer.</title>
        <authorList>
            <person name="Wu L."/>
        </authorList>
    </citation>
    <scope>NUCLEOTIDE SEQUENCE [LARGE SCALE GENOMIC DNA]</scope>
    <source>
        <strain evidence="2 3">ATCC 14511</strain>
    </source>
</reference>
<protein>
    <recommendedName>
        <fullName evidence="1">Condensation domain-containing protein</fullName>
    </recommendedName>
</protein>
<proteinExistence type="predicted"/>
<dbReference type="GO" id="GO:0003824">
    <property type="term" value="F:catalytic activity"/>
    <property type="evidence" value="ECO:0007669"/>
    <property type="project" value="InterPro"/>
</dbReference>
<sequence>MWILHQMEGGAETWNMPAAFRLTGSLDQAALTAAIRDVVDRHEILRTVYVTNDDGELYQRILPTAEATPEVPVIEVAPEDVSGAVEEAMTYRFDLAVMSSVPSWCVTCTPGTTK</sequence>
<organism evidence="2 3">
    <name type="scientific">Streptomyces griseochromogenes</name>
    <dbReference type="NCBI Taxonomy" id="68214"/>
    <lineage>
        <taxon>Bacteria</taxon>
        <taxon>Bacillati</taxon>
        <taxon>Actinomycetota</taxon>
        <taxon>Actinomycetes</taxon>
        <taxon>Kitasatosporales</taxon>
        <taxon>Streptomycetaceae</taxon>
        <taxon>Streptomyces</taxon>
    </lineage>
</organism>
<dbReference type="Pfam" id="PF00668">
    <property type="entry name" value="Condensation"/>
    <property type="match status" value="1"/>
</dbReference>
<dbReference type="InterPro" id="IPR001242">
    <property type="entry name" value="Condensation_dom"/>
</dbReference>
<dbReference type="EMBL" id="CP016279">
    <property type="protein sequence ID" value="ANP50051.1"/>
    <property type="molecule type" value="Genomic_DNA"/>
</dbReference>
<dbReference type="STRING" id="68214.AVL59_10895"/>
<evidence type="ECO:0000259" key="1">
    <source>
        <dbReference type="Pfam" id="PF00668"/>
    </source>
</evidence>
<dbReference type="Gene3D" id="3.30.559.10">
    <property type="entry name" value="Chloramphenicol acetyltransferase-like domain"/>
    <property type="match status" value="1"/>
</dbReference>
<feature type="domain" description="Condensation" evidence="1">
    <location>
        <begin position="1"/>
        <end position="95"/>
    </location>
</feature>
<dbReference type="KEGG" id="sgs:AVL59_10895"/>
<gene>
    <name evidence="2" type="ORF">AVL59_10895</name>
</gene>
<evidence type="ECO:0000313" key="2">
    <source>
        <dbReference type="EMBL" id="ANP50051.1"/>
    </source>
</evidence>
<accession>A0A1B1AU35</accession>
<dbReference type="AlphaFoldDB" id="A0A1B1AU35"/>
<dbReference type="InterPro" id="IPR023213">
    <property type="entry name" value="CAT-like_dom_sf"/>
</dbReference>
<dbReference type="Proteomes" id="UP000092659">
    <property type="component" value="Chromosome"/>
</dbReference>
<dbReference type="SUPFAM" id="SSF52777">
    <property type="entry name" value="CoA-dependent acyltransferases"/>
    <property type="match status" value="1"/>
</dbReference>